<feature type="domain" description="Chitin-binding type-2" evidence="2">
    <location>
        <begin position="122"/>
        <end position="182"/>
    </location>
</feature>
<organism evidence="3 4">
    <name type="scientific">Ramazzottius varieornatus</name>
    <name type="common">Water bear</name>
    <name type="synonym">Tardigrade</name>
    <dbReference type="NCBI Taxonomy" id="947166"/>
    <lineage>
        <taxon>Eukaryota</taxon>
        <taxon>Metazoa</taxon>
        <taxon>Ecdysozoa</taxon>
        <taxon>Tardigrada</taxon>
        <taxon>Eutardigrada</taxon>
        <taxon>Parachela</taxon>
        <taxon>Hypsibioidea</taxon>
        <taxon>Ramazzottiidae</taxon>
        <taxon>Ramazzottius</taxon>
    </lineage>
</organism>
<protein>
    <recommendedName>
        <fullName evidence="2">Chitin-binding type-2 domain-containing protein</fullName>
    </recommendedName>
</protein>
<evidence type="ECO:0000313" key="3">
    <source>
        <dbReference type="EMBL" id="GAU88806.1"/>
    </source>
</evidence>
<dbReference type="Pfam" id="PF01607">
    <property type="entry name" value="CBM_14"/>
    <property type="match status" value="1"/>
</dbReference>
<dbReference type="EMBL" id="BDGG01000001">
    <property type="protein sequence ID" value="GAU88806.1"/>
    <property type="molecule type" value="Genomic_DNA"/>
</dbReference>
<reference evidence="3 4" key="1">
    <citation type="journal article" date="2016" name="Nat. Commun.">
        <title>Extremotolerant tardigrade genome and improved radiotolerance of human cultured cells by tardigrade-unique protein.</title>
        <authorList>
            <person name="Hashimoto T."/>
            <person name="Horikawa D.D."/>
            <person name="Saito Y."/>
            <person name="Kuwahara H."/>
            <person name="Kozuka-Hata H."/>
            <person name="Shin-I T."/>
            <person name="Minakuchi Y."/>
            <person name="Ohishi K."/>
            <person name="Motoyama A."/>
            <person name="Aizu T."/>
            <person name="Enomoto A."/>
            <person name="Kondo K."/>
            <person name="Tanaka S."/>
            <person name="Hara Y."/>
            <person name="Koshikawa S."/>
            <person name="Sagara H."/>
            <person name="Miura T."/>
            <person name="Yokobori S."/>
            <person name="Miyagawa K."/>
            <person name="Suzuki Y."/>
            <person name="Kubo T."/>
            <person name="Oyama M."/>
            <person name="Kohara Y."/>
            <person name="Fujiyama A."/>
            <person name="Arakawa K."/>
            <person name="Katayama T."/>
            <person name="Toyoda A."/>
            <person name="Kunieda T."/>
        </authorList>
    </citation>
    <scope>NUCLEOTIDE SEQUENCE [LARGE SCALE GENOMIC DNA]</scope>
    <source>
        <strain evidence="3 4">YOKOZUNA-1</strain>
    </source>
</reference>
<feature type="signal peptide" evidence="1">
    <location>
        <begin position="1"/>
        <end position="19"/>
    </location>
</feature>
<proteinExistence type="predicted"/>
<keyword evidence="1" id="KW-0732">Signal</keyword>
<accession>A0A1D1UGN7</accession>
<evidence type="ECO:0000259" key="2">
    <source>
        <dbReference type="PROSITE" id="PS50940"/>
    </source>
</evidence>
<evidence type="ECO:0000256" key="1">
    <source>
        <dbReference type="SAM" id="SignalP"/>
    </source>
</evidence>
<feature type="chain" id="PRO_5008897216" description="Chitin-binding type-2 domain-containing protein" evidence="1">
    <location>
        <begin position="20"/>
        <end position="265"/>
    </location>
</feature>
<dbReference type="InterPro" id="IPR036508">
    <property type="entry name" value="Chitin-bd_dom_sf"/>
</dbReference>
<dbReference type="SUPFAM" id="SSF57625">
    <property type="entry name" value="Invertebrate chitin-binding proteins"/>
    <property type="match status" value="1"/>
</dbReference>
<keyword evidence="4" id="KW-1185">Reference proteome</keyword>
<dbReference type="GO" id="GO:0005576">
    <property type="term" value="C:extracellular region"/>
    <property type="evidence" value="ECO:0007669"/>
    <property type="project" value="InterPro"/>
</dbReference>
<name>A0A1D1UGN7_RAMVA</name>
<evidence type="ECO:0000313" key="4">
    <source>
        <dbReference type="Proteomes" id="UP000186922"/>
    </source>
</evidence>
<dbReference type="PROSITE" id="PS50940">
    <property type="entry name" value="CHIT_BIND_II"/>
    <property type="match status" value="1"/>
</dbReference>
<dbReference type="Proteomes" id="UP000186922">
    <property type="component" value="Unassembled WGS sequence"/>
</dbReference>
<dbReference type="Gene3D" id="2.170.140.10">
    <property type="entry name" value="Chitin binding domain"/>
    <property type="match status" value="1"/>
</dbReference>
<dbReference type="GO" id="GO:0008061">
    <property type="term" value="F:chitin binding"/>
    <property type="evidence" value="ECO:0007669"/>
    <property type="project" value="InterPro"/>
</dbReference>
<sequence length="265" mass="30061">MEVRYPLLLVLLYIWETTGQNTWAAHLRRNNKRIASIRKSLLSKGLARLAHTSALPEPDKLHIPKTKPKIPVIVPKRRGSAKRTSSFMAAASRHGYFSQPEEHYDDEPPRYAIIRPKVQYKTLNCYGKPPGSFGNPDLYCKVFHVCQADGRFDKFDCPASLRFNNYLGVCDWPAAVDEYCNPVRYTVESPKREPYQYAFGAGPYMSGNGMSYAAAERFSKRTRTLSLNKEKSRPIYGITIDGKAVAGEEPLLTEIPVDESKPEQR</sequence>
<dbReference type="OrthoDB" id="439917at2759"/>
<gene>
    <name evidence="3" type="primary">RvY_01439-1</name>
    <name evidence="3" type="synonym">RvY_01439.1</name>
    <name evidence="3" type="ORF">RvY_01439</name>
</gene>
<dbReference type="AlphaFoldDB" id="A0A1D1UGN7"/>
<comment type="caution">
    <text evidence="3">The sequence shown here is derived from an EMBL/GenBank/DDBJ whole genome shotgun (WGS) entry which is preliminary data.</text>
</comment>
<dbReference type="InterPro" id="IPR002557">
    <property type="entry name" value="Chitin-bd_dom"/>
</dbReference>